<evidence type="ECO:0000313" key="2">
    <source>
        <dbReference type="EMBL" id="RSL96597.1"/>
    </source>
</evidence>
<proteinExistence type="predicted"/>
<gene>
    <name evidence="2" type="ORF">CEP52_011362</name>
</gene>
<accession>A0A428T3J9</accession>
<evidence type="ECO:0000313" key="3">
    <source>
        <dbReference type="Proteomes" id="UP000287144"/>
    </source>
</evidence>
<dbReference type="AlphaFoldDB" id="A0A428T3J9"/>
<evidence type="ECO:0000256" key="1">
    <source>
        <dbReference type="SAM" id="MobiDB-lite"/>
    </source>
</evidence>
<feature type="compositionally biased region" description="Low complexity" evidence="1">
    <location>
        <begin position="29"/>
        <end position="42"/>
    </location>
</feature>
<reference evidence="2 3" key="1">
    <citation type="submission" date="2017-06" db="EMBL/GenBank/DDBJ databases">
        <title>Comparative genomic analysis of Ambrosia Fusariam Clade fungi.</title>
        <authorList>
            <person name="Stajich J.E."/>
            <person name="Carrillo J."/>
            <person name="Kijimoto T."/>
            <person name="Eskalen A."/>
            <person name="O'Donnell K."/>
            <person name="Kasson M."/>
        </authorList>
    </citation>
    <scope>NUCLEOTIDE SEQUENCE [LARGE SCALE GENOMIC DNA]</scope>
    <source>
        <strain evidence="2 3">NRRL62579</strain>
    </source>
</reference>
<protein>
    <submittedName>
        <fullName evidence="2">Uncharacterized protein</fullName>
    </submittedName>
</protein>
<keyword evidence="3" id="KW-1185">Reference proteome</keyword>
<feature type="region of interest" description="Disordered" evidence="1">
    <location>
        <begin position="67"/>
        <end position="108"/>
    </location>
</feature>
<comment type="caution">
    <text evidence="2">The sequence shown here is derived from an EMBL/GenBank/DDBJ whole genome shotgun (WGS) entry which is preliminary data.</text>
</comment>
<name>A0A428T3J9_9HYPO</name>
<dbReference type="EMBL" id="NKCK01000136">
    <property type="protein sequence ID" value="RSL96597.1"/>
    <property type="molecule type" value="Genomic_DNA"/>
</dbReference>
<organism evidence="2 3">
    <name type="scientific">Fusarium oligoseptatum</name>
    <dbReference type="NCBI Taxonomy" id="2604345"/>
    <lineage>
        <taxon>Eukaryota</taxon>
        <taxon>Fungi</taxon>
        <taxon>Dikarya</taxon>
        <taxon>Ascomycota</taxon>
        <taxon>Pezizomycotina</taxon>
        <taxon>Sordariomycetes</taxon>
        <taxon>Hypocreomycetidae</taxon>
        <taxon>Hypocreales</taxon>
        <taxon>Nectriaceae</taxon>
        <taxon>Fusarium</taxon>
        <taxon>Fusarium solani species complex</taxon>
    </lineage>
</organism>
<feature type="region of interest" description="Disordered" evidence="1">
    <location>
        <begin position="22"/>
        <end position="42"/>
    </location>
</feature>
<dbReference type="Proteomes" id="UP000287144">
    <property type="component" value="Unassembled WGS sequence"/>
</dbReference>
<sequence length="108" mass="11120">MPVIVWAIATTGDLTATRAWVEARDGSDSDGQQRSGSGSNSNLLSDVGFARGNLLCLAGVVIQNQAWGAVSAPETDPDRTGPDEESPREEEGIGTAAAASEAISGTRF</sequence>